<dbReference type="OrthoDB" id="3253635at2"/>
<dbReference type="Proteomes" id="UP000437709">
    <property type="component" value="Unassembled WGS sequence"/>
</dbReference>
<evidence type="ECO:0000313" key="2">
    <source>
        <dbReference type="EMBL" id="MPV36882.1"/>
    </source>
</evidence>
<organism evidence="2 3">
    <name type="scientific">Georgenia subflava</name>
    <dbReference type="NCBI Taxonomy" id="1622177"/>
    <lineage>
        <taxon>Bacteria</taxon>
        <taxon>Bacillati</taxon>
        <taxon>Actinomycetota</taxon>
        <taxon>Actinomycetes</taxon>
        <taxon>Micrococcales</taxon>
        <taxon>Bogoriellaceae</taxon>
        <taxon>Georgenia</taxon>
    </lineage>
</organism>
<dbReference type="AlphaFoldDB" id="A0A6N7EEM4"/>
<accession>A0A6N7EEM4</accession>
<dbReference type="RefSeq" id="WP_152193825.1">
    <property type="nucleotide sequence ID" value="NZ_VUKD01000001.1"/>
</dbReference>
<dbReference type="EMBL" id="WHPC01000021">
    <property type="protein sequence ID" value="MPV36882.1"/>
    <property type="molecule type" value="Genomic_DNA"/>
</dbReference>
<keyword evidence="1" id="KW-0812">Transmembrane</keyword>
<reference evidence="2 3" key="1">
    <citation type="submission" date="2019-10" db="EMBL/GenBank/DDBJ databases">
        <title>Georgenia wutianyii sp. nov. and Georgenia yuyongxinii sp. nov. isolated from plateau pika (Ochotona curzoniae) in the Qinghai-Tibet plateau of China.</title>
        <authorList>
            <person name="Tian Z."/>
        </authorList>
    </citation>
    <scope>NUCLEOTIDE SEQUENCE [LARGE SCALE GENOMIC DNA]</scope>
    <source>
        <strain evidence="2 3">JCM 19765</strain>
    </source>
</reference>
<sequence length="182" mass="19206">MATITETFPSTAPTTVYQEEVVTSAAARKALAVGRIVIGWTFLWAFVDKLFGLGFATPAERAWINGGTPAQGFIGGIEGPFAEFFQIFANPFGDVLFMAGLLGIGVAMVTGAGLKIAAATGSLLMLFMYLAMIPVAVGGTNPITDSHWIEAMVLIISAVTLSGDTWGIGKWWAGKVGNSWLR</sequence>
<comment type="caution">
    <text evidence="2">The sequence shown here is derived from an EMBL/GenBank/DDBJ whole genome shotgun (WGS) entry which is preliminary data.</text>
</comment>
<feature type="transmembrane region" description="Helical" evidence="1">
    <location>
        <begin position="121"/>
        <end position="139"/>
    </location>
</feature>
<feature type="transmembrane region" description="Helical" evidence="1">
    <location>
        <begin position="30"/>
        <end position="47"/>
    </location>
</feature>
<keyword evidence="3" id="KW-1185">Reference proteome</keyword>
<feature type="transmembrane region" description="Helical" evidence="1">
    <location>
        <begin position="95"/>
        <end position="114"/>
    </location>
</feature>
<feature type="transmembrane region" description="Helical" evidence="1">
    <location>
        <begin position="151"/>
        <end position="173"/>
    </location>
</feature>
<keyword evidence="1" id="KW-1133">Transmembrane helix</keyword>
<protein>
    <submittedName>
        <fullName evidence="2">DoxX family protein</fullName>
    </submittedName>
</protein>
<keyword evidence="1" id="KW-0472">Membrane</keyword>
<evidence type="ECO:0000256" key="1">
    <source>
        <dbReference type="SAM" id="Phobius"/>
    </source>
</evidence>
<proteinExistence type="predicted"/>
<name>A0A6N7EEM4_9MICO</name>
<evidence type="ECO:0000313" key="3">
    <source>
        <dbReference type="Proteomes" id="UP000437709"/>
    </source>
</evidence>
<gene>
    <name evidence="2" type="ORF">GB881_07405</name>
</gene>